<dbReference type="InterPro" id="IPR002645">
    <property type="entry name" value="STAS_dom"/>
</dbReference>
<evidence type="ECO:0000259" key="1">
    <source>
        <dbReference type="PROSITE" id="PS50801"/>
    </source>
</evidence>
<evidence type="ECO:0000313" key="2">
    <source>
        <dbReference type="EMBL" id="MDN7244491.1"/>
    </source>
</evidence>
<dbReference type="InterPro" id="IPR036513">
    <property type="entry name" value="STAS_dom_sf"/>
</dbReference>
<dbReference type="PANTHER" id="PTHR33745:SF1">
    <property type="entry name" value="RSBT ANTAGONIST PROTEIN RSBS"/>
    <property type="match status" value="1"/>
</dbReference>
<dbReference type="EMBL" id="JAUJWU010000001">
    <property type="protein sequence ID" value="MDN7244491.1"/>
    <property type="molecule type" value="Genomic_DNA"/>
</dbReference>
<accession>A0ABT8N9F3</accession>
<dbReference type="RefSeq" id="WP_301854890.1">
    <property type="nucleotide sequence ID" value="NZ_JAUJWU010000001.1"/>
</dbReference>
<dbReference type="InterPro" id="IPR051932">
    <property type="entry name" value="Bact_StressResp_Reg"/>
</dbReference>
<comment type="caution">
    <text evidence="2">The sequence shown here is derived from an EMBL/GenBank/DDBJ whole genome shotgun (WGS) entry which is preliminary data.</text>
</comment>
<organism evidence="2 3">
    <name type="scientific">Planococcus shenhongbingii</name>
    <dbReference type="NCBI Taxonomy" id="3058398"/>
    <lineage>
        <taxon>Bacteria</taxon>
        <taxon>Bacillati</taxon>
        <taxon>Bacillota</taxon>
        <taxon>Bacilli</taxon>
        <taxon>Bacillales</taxon>
        <taxon>Caryophanaceae</taxon>
        <taxon>Planococcus</taxon>
    </lineage>
</organism>
<sequence>MTMKSQFNGLPLPAFEVNNELLVVDCSMEAEELFGECRKFTDIVDADSLQKAKKLLRIESSLQKFELNLVSKRGDLLLVDVHAKRNDPTLLSLVIVLKDSQLEHVAGQLSKLRERLRDTDYDLFQEKERTLELLQKVRGLSAPCIQLDKQRLLIPLFGDLTEEQVLAFTPRLLVRIYETQADTVIFDLTAMGRINDDGLRHLDSLLQSFSLMGTSSIFTGVKPEHAKRLHRIRTKQPMCFVASLQDVLSSDKWPSKS</sequence>
<dbReference type="Pfam" id="PF01740">
    <property type="entry name" value="STAS"/>
    <property type="match status" value="1"/>
</dbReference>
<dbReference type="PANTHER" id="PTHR33745">
    <property type="entry name" value="RSBT ANTAGONIST PROTEIN RSBS-RELATED"/>
    <property type="match status" value="1"/>
</dbReference>
<reference evidence="2 3" key="1">
    <citation type="submission" date="2023-07" db="EMBL/GenBank/DDBJ databases">
        <title>Novel species in genus Planococcus.</title>
        <authorList>
            <person name="Ning S."/>
        </authorList>
    </citation>
    <scope>NUCLEOTIDE SEQUENCE [LARGE SCALE GENOMIC DNA]</scope>
    <source>
        <strain evidence="2 3">N017</strain>
    </source>
</reference>
<dbReference type="Gene3D" id="3.30.750.24">
    <property type="entry name" value="STAS domain"/>
    <property type="match status" value="1"/>
</dbReference>
<proteinExistence type="predicted"/>
<dbReference type="SUPFAM" id="SSF52091">
    <property type="entry name" value="SpoIIaa-like"/>
    <property type="match status" value="1"/>
</dbReference>
<gene>
    <name evidence="2" type="ORF">QWY13_03215</name>
</gene>
<dbReference type="PROSITE" id="PS50801">
    <property type="entry name" value="STAS"/>
    <property type="match status" value="1"/>
</dbReference>
<dbReference type="Proteomes" id="UP001172142">
    <property type="component" value="Unassembled WGS sequence"/>
</dbReference>
<protein>
    <submittedName>
        <fullName evidence="2">STAS domain-containing protein</fullName>
    </submittedName>
</protein>
<dbReference type="CDD" id="cd07041">
    <property type="entry name" value="STAS_RsbR_RsbS_like"/>
    <property type="match status" value="1"/>
</dbReference>
<keyword evidence="3" id="KW-1185">Reference proteome</keyword>
<name>A0ABT8N9F3_9BACL</name>
<evidence type="ECO:0000313" key="3">
    <source>
        <dbReference type="Proteomes" id="UP001172142"/>
    </source>
</evidence>
<feature type="domain" description="STAS" evidence="1">
    <location>
        <begin position="152"/>
        <end position="251"/>
    </location>
</feature>